<dbReference type="InterPro" id="IPR025857">
    <property type="entry name" value="MacB_PCD"/>
</dbReference>
<feature type="transmembrane region" description="Helical" evidence="7">
    <location>
        <begin position="472"/>
        <end position="495"/>
    </location>
</feature>
<dbReference type="PANTHER" id="PTHR30572">
    <property type="entry name" value="MEMBRANE COMPONENT OF TRANSPORTER-RELATED"/>
    <property type="match status" value="1"/>
</dbReference>
<feature type="domain" description="ABC3 transporter permease C-terminal" evidence="8">
    <location>
        <begin position="746"/>
        <end position="852"/>
    </location>
</feature>
<feature type="transmembrane region" description="Helical" evidence="7">
    <location>
        <begin position="248"/>
        <end position="271"/>
    </location>
</feature>
<gene>
    <name evidence="10" type="ORF">H1191_10110</name>
</gene>
<comment type="caution">
    <text evidence="10">The sequence shown here is derived from an EMBL/GenBank/DDBJ whole genome shotgun (WGS) entry which is preliminary data.</text>
</comment>
<evidence type="ECO:0000259" key="9">
    <source>
        <dbReference type="Pfam" id="PF12704"/>
    </source>
</evidence>
<evidence type="ECO:0000256" key="1">
    <source>
        <dbReference type="ARBA" id="ARBA00004651"/>
    </source>
</evidence>
<feature type="transmembrane region" description="Helical" evidence="7">
    <location>
        <begin position="345"/>
        <end position="370"/>
    </location>
</feature>
<keyword evidence="2" id="KW-1003">Cell membrane</keyword>
<feature type="transmembrane region" description="Helical" evidence="7">
    <location>
        <begin position="391"/>
        <end position="410"/>
    </location>
</feature>
<dbReference type="InterPro" id="IPR003838">
    <property type="entry name" value="ABC3_permease_C"/>
</dbReference>
<comment type="subcellular location">
    <subcellularLocation>
        <location evidence="1">Cell membrane</location>
        <topology evidence="1">Multi-pass membrane protein</topology>
    </subcellularLocation>
</comment>
<evidence type="ECO:0000256" key="6">
    <source>
        <dbReference type="ARBA" id="ARBA00038076"/>
    </source>
</evidence>
<dbReference type="GO" id="GO:0005886">
    <property type="term" value="C:plasma membrane"/>
    <property type="evidence" value="ECO:0007669"/>
    <property type="project" value="UniProtKB-SubCell"/>
</dbReference>
<protein>
    <submittedName>
        <fullName evidence="10">FtsX-like permease family protein</fullName>
    </submittedName>
</protein>
<dbReference type="PANTHER" id="PTHR30572:SF4">
    <property type="entry name" value="ABC TRANSPORTER PERMEASE YTRF"/>
    <property type="match status" value="1"/>
</dbReference>
<keyword evidence="5 7" id="KW-0472">Membrane</keyword>
<name>A0A7W2A8X8_9BACL</name>
<feature type="transmembrane region" description="Helical" evidence="7">
    <location>
        <begin position="786"/>
        <end position="811"/>
    </location>
</feature>
<evidence type="ECO:0000256" key="5">
    <source>
        <dbReference type="ARBA" id="ARBA00023136"/>
    </source>
</evidence>
<evidence type="ECO:0000256" key="7">
    <source>
        <dbReference type="SAM" id="Phobius"/>
    </source>
</evidence>
<evidence type="ECO:0000259" key="8">
    <source>
        <dbReference type="Pfam" id="PF02687"/>
    </source>
</evidence>
<proteinExistence type="inferred from homology"/>
<accession>A0A7W2A8X8</accession>
<evidence type="ECO:0000256" key="2">
    <source>
        <dbReference type="ARBA" id="ARBA00022475"/>
    </source>
</evidence>
<feature type="transmembrane region" description="Helical" evidence="7">
    <location>
        <begin position="422"/>
        <end position="451"/>
    </location>
</feature>
<feature type="domain" description="ABC3 transporter permease C-terminal" evidence="8">
    <location>
        <begin position="252"/>
        <end position="371"/>
    </location>
</feature>
<comment type="similarity">
    <text evidence="6">Belongs to the ABC-4 integral membrane protein family.</text>
</comment>
<evidence type="ECO:0000256" key="3">
    <source>
        <dbReference type="ARBA" id="ARBA00022692"/>
    </source>
</evidence>
<dbReference type="Pfam" id="PF02687">
    <property type="entry name" value="FtsX"/>
    <property type="match status" value="2"/>
</dbReference>
<dbReference type="InterPro" id="IPR050250">
    <property type="entry name" value="Macrolide_Exporter_MacB"/>
</dbReference>
<evidence type="ECO:0000256" key="4">
    <source>
        <dbReference type="ARBA" id="ARBA00022989"/>
    </source>
</evidence>
<feature type="transmembrane region" description="Helical" evidence="7">
    <location>
        <begin position="831"/>
        <end position="853"/>
    </location>
</feature>
<dbReference type="Pfam" id="PF12704">
    <property type="entry name" value="MacB_PCD"/>
    <property type="match status" value="1"/>
</dbReference>
<dbReference type="RefSeq" id="WP_181751903.1">
    <property type="nucleotide sequence ID" value="NZ_JACEIQ010000009.1"/>
</dbReference>
<reference evidence="10 11" key="1">
    <citation type="submission" date="2020-07" db="EMBL/GenBank/DDBJ databases">
        <authorList>
            <person name="Feng H."/>
        </authorList>
    </citation>
    <scope>NUCLEOTIDE SEQUENCE [LARGE SCALE GENOMIC DNA]</scope>
    <source>
        <strain evidence="11">s-10</strain>
    </source>
</reference>
<sequence>MKGLFALAWRFFRVRRGRAIFSVLGVSLSIMLLTVSQILMVSIENSVEEQVKQKYGEDDLRVGYQTSKLGLSDAEVGRIMQLTGVKRADQVLYPYIGQQQNLPEIMDQPLYVGINPSMLATIHEKIVQGRFPKQGEVAFYEDDLKAKHLQVGSVIEMPFPPYGKKKVRISGALKRKEKAGPTAVFDLQWLRQATGKQGKTTVLFISLYRPEQKEEVVKELKKILPDAEINKRSFMDQERENLSGIRPIVQGIAITVIIAGSFIVVSTLQMSMRERQRDLATLRLIGAKRNQLGKIVLIESLLIAGLATAAGILGGIAAAYGLQGITENIIGVKHVGIAIPWGKVALYGLGANFFILLTGLIPAFTASRLSPVEAFRQEVKVEPGPGKWKKWSIFWLLLSCLVCSTLTYLFKAPEIVYVVVGLGFALVLMMGLPILLQWTVQLVGIVLKPFFRSEGLLAGRNALRQMGRSRQIAAIFMLAVMIGCIGTMVLTSVLIQAEKDHKKDYPVDYVIHAAGASNYYHPGGLNPRLLSELKQIPGIKTAALHTRVHVITLNLKKSDPNYPTYHYFHGQKQASIGLSGLQMNDINQLTPIPLIEGTWDQKKLRSGGVVITKKTSETFGYRLGDSIKVIRDTEKIKINADLAEQKLPRTITLKVVGIIKILPVNTKDEFGMYTDPAFIVRNFGVNTLESIYYTIERPSLKKSIQNQTQLLLQNPNYSNSILYDRAEEWKKVQQQFRQRWALLLAAIAMMTGLAYFGLMNSMAGGLRERIREFAILRAIGSSPRQVVRLAVIEGMMITTAGGLVGIIAGITLGYHLLAGLEAKIFPFPTEWVLGSLILSPFIGIIASLGPSLWMGKQDLIRTLQHG</sequence>
<keyword evidence="3 7" id="KW-0812">Transmembrane</keyword>
<keyword evidence="4 7" id="KW-1133">Transmembrane helix</keyword>
<organism evidence="10 11">
    <name type="scientific">Paenactinomyces guangxiensis</name>
    <dbReference type="NCBI Taxonomy" id="1490290"/>
    <lineage>
        <taxon>Bacteria</taxon>
        <taxon>Bacillati</taxon>
        <taxon>Bacillota</taxon>
        <taxon>Bacilli</taxon>
        <taxon>Bacillales</taxon>
        <taxon>Thermoactinomycetaceae</taxon>
        <taxon>Paenactinomyces</taxon>
    </lineage>
</organism>
<feature type="domain" description="MacB-like periplasmic core" evidence="9">
    <location>
        <begin position="21"/>
        <end position="222"/>
    </location>
</feature>
<keyword evidence="11" id="KW-1185">Reference proteome</keyword>
<dbReference type="Proteomes" id="UP000535491">
    <property type="component" value="Unassembled WGS sequence"/>
</dbReference>
<dbReference type="GO" id="GO:0022857">
    <property type="term" value="F:transmembrane transporter activity"/>
    <property type="evidence" value="ECO:0007669"/>
    <property type="project" value="TreeGrafter"/>
</dbReference>
<evidence type="ECO:0000313" key="11">
    <source>
        <dbReference type="Proteomes" id="UP000535491"/>
    </source>
</evidence>
<dbReference type="AlphaFoldDB" id="A0A7W2A8X8"/>
<dbReference type="EMBL" id="JACEIQ010000009">
    <property type="protein sequence ID" value="MBA4494659.1"/>
    <property type="molecule type" value="Genomic_DNA"/>
</dbReference>
<feature type="transmembrane region" description="Helical" evidence="7">
    <location>
        <begin position="20"/>
        <end position="43"/>
    </location>
</feature>
<evidence type="ECO:0000313" key="10">
    <source>
        <dbReference type="EMBL" id="MBA4494659.1"/>
    </source>
</evidence>
<feature type="transmembrane region" description="Helical" evidence="7">
    <location>
        <begin position="292"/>
        <end position="325"/>
    </location>
</feature>
<feature type="transmembrane region" description="Helical" evidence="7">
    <location>
        <begin position="740"/>
        <end position="766"/>
    </location>
</feature>